<evidence type="ECO:0000313" key="2">
    <source>
        <dbReference type="EMBL" id="CAG7823628.1"/>
    </source>
</evidence>
<comment type="caution">
    <text evidence="2">The sequence shown here is derived from an EMBL/GenBank/DDBJ whole genome shotgun (WGS) entry which is preliminary data.</text>
</comment>
<feature type="region of interest" description="Disordered" evidence="1">
    <location>
        <begin position="89"/>
        <end position="124"/>
    </location>
</feature>
<accession>A0A8J2KZF7</accession>
<name>A0A8J2KZF7_9HEXA</name>
<keyword evidence="3" id="KW-1185">Reference proteome</keyword>
<evidence type="ECO:0000256" key="1">
    <source>
        <dbReference type="SAM" id="MobiDB-lite"/>
    </source>
</evidence>
<feature type="compositionally biased region" description="Polar residues" evidence="1">
    <location>
        <begin position="89"/>
        <end position="117"/>
    </location>
</feature>
<gene>
    <name evidence="2" type="ORF">AFUS01_LOCUS33831</name>
</gene>
<reference evidence="2" key="1">
    <citation type="submission" date="2021-06" db="EMBL/GenBank/DDBJ databases">
        <authorList>
            <person name="Hodson N. C."/>
            <person name="Mongue J. A."/>
            <person name="Jaron S. K."/>
        </authorList>
    </citation>
    <scope>NUCLEOTIDE SEQUENCE</scope>
</reference>
<protein>
    <submittedName>
        <fullName evidence="2">Uncharacterized protein</fullName>
    </submittedName>
</protein>
<proteinExistence type="predicted"/>
<dbReference type="AlphaFoldDB" id="A0A8J2KZF7"/>
<dbReference type="EMBL" id="CAJVCH010530130">
    <property type="protein sequence ID" value="CAG7823628.1"/>
    <property type="molecule type" value="Genomic_DNA"/>
</dbReference>
<sequence>VVSSKSENPKILYKNDTPTTLIDSPTKKYPQVPGILSNIIKLCRLPNYRLPNNYFADGYRKLNSPTTANSILEPQIVLTRIDKDSDFSFTPNPFTGSSKATATQDNTDSISKTTSSPDLPDSNPEDIVVAVLIYPKSNPPPKKSF</sequence>
<evidence type="ECO:0000313" key="3">
    <source>
        <dbReference type="Proteomes" id="UP000708208"/>
    </source>
</evidence>
<feature type="non-terminal residue" evidence="2">
    <location>
        <position position="1"/>
    </location>
</feature>
<dbReference type="Proteomes" id="UP000708208">
    <property type="component" value="Unassembled WGS sequence"/>
</dbReference>
<organism evidence="2 3">
    <name type="scientific">Allacma fusca</name>
    <dbReference type="NCBI Taxonomy" id="39272"/>
    <lineage>
        <taxon>Eukaryota</taxon>
        <taxon>Metazoa</taxon>
        <taxon>Ecdysozoa</taxon>
        <taxon>Arthropoda</taxon>
        <taxon>Hexapoda</taxon>
        <taxon>Collembola</taxon>
        <taxon>Symphypleona</taxon>
        <taxon>Sminthuridae</taxon>
        <taxon>Allacma</taxon>
    </lineage>
</organism>